<reference evidence="2 3" key="1">
    <citation type="submission" date="2019-03" db="EMBL/GenBank/DDBJ databases">
        <title>Genomic Encyclopedia of Type Strains, Phase IV (KMG-IV): sequencing the most valuable type-strain genomes for metagenomic binning, comparative biology and taxonomic classification.</title>
        <authorList>
            <person name="Goeker M."/>
        </authorList>
    </citation>
    <scope>NUCLEOTIDE SEQUENCE [LARGE SCALE GENOMIC DNA]</scope>
    <source>
        <strain evidence="2 3">DSM 102969</strain>
    </source>
</reference>
<gene>
    <name evidence="2" type="ORF">EDD54_0023</name>
</gene>
<dbReference type="EMBL" id="SNXY01000002">
    <property type="protein sequence ID" value="TDP88678.1"/>
    <property type="molecule type" value="Genomic_DNA"/>
</dbReference>
<organism evidence="2 3">
    <name type="scientific">Oharaeibacter diazotrophicus</name>
    <dbReference type="NCBI Taxonomy" id="1920512"/>
    <lineage>
        <taxon>Bacteria</taxon>
        <taxon>Pseudomonadati</taxon>
        <taxon>Pseudomonadota</taxon>
        <taxon>Alphaproteobacteria</taxon>
        <taxon>Hyphomicrobiales</taxon>
        <taxon>Pleomorphomonadaceae</taxon>
        <taxon>Oharaeibacter</taxon>
    </lineage>
</organism>
<name>A0A4V3CX30_9HYPH</name>
<protein>
    <submittedName>
        <fullName evidence="2">Uncharacterized protein</fullName>
    </submittedName>
</protein>
<evidence type="ECO:0000313" key="3">
    <source>
        <dbReference type="Proteomes" id="UP000294547"/>
    </source>
</evidence>
<dbReference type="AlphaFoldDB" id="A0A4V3CX30"/>
<feature type="region of interest" description="Disordered" evidence="1">
    <location>
        <begin position="1"/>
        <end position="81"/>
    </location>
</feature>
<evidence type="ECO:0000256" key="1">
    <source>
        <dbReference type="SAM" id="MobiDB-lite"/>
    </source>
</evidence>
<keyword evidence="3" id="KW-1185">Reference proteome</keyword>
<dbReference type="Proteomes" id="UP000294547">
    <property type="component" value="Unassembled WGS sequence"/>
</dbReference>
<accession>A0A4V3CX30</accession>
<proteinExistence type="predicted"/>
<evidence type="ECO:0000313" key="2">
    <source>
        <dbReference type="EMBL" id="TDP88678.1"/>
    </source>
</evidence>
<sequence length="81" mass="8423">MVLSFGRVAAVAPSPCPSPSRGEGTRWQGSASGPHGTPCRRGRDRSPHLFAIGFPMVPSPLEGEGQGEGARGNQLRTRLGA</sequence>
<comment type="caution">
    <text evidence="2">The sequence shown here is derived from an EMBL/GenBank/DDBJ whole genome shotgun (WGS) entry which is preliminary data.</text>
</comment>